<evidence type="ECO:0000313" key="8">
    <source>
        <dbReference type="Proteomes" id="UP001085076"/>
    </source>
</evidence>
<evidence type="ECO:0000256" key="4">
    <source>
        <dbReference type="ARBA" id="ARBA00023163"/>
    </source>
</evidence>
<dbReference type="GO" id="GO:0005634">
    <property type="term" value="C:nucleus"/>
    <property type="evidence" value="ECO:0007669"/>
    <property type="project" value="UniProtKB-SubCell"/>
</dbReference>
<dbReference type="SUPFAM" id="SSF101936">
    <property type="entry name" value="DNA-binding pseudobarrel domain"/>
    <property type="match status" value="1"/>
</dbReference>
<reference evidence="7" key="1">
    <citation type="submission" date="2021-03" db="EMBL/GenBank/DDBJ databases">
        <authorList>
            <person name="Li Z."/>
            <person name="Yang C."/>
        </authorList>
    </citation>
    <scope>NUCLEOTIDE SEQUENCE</scope>
    <source>
        <strain evidence="7">Dzin_1.0</strain>
        <tissue evidence="7">Leaf</tissue>
    </source>
</reference>
<organism evidence="7 8">
    <name type="scientific">Dioscorea zingiberensis</name>
    <dbReference type="NCBI Taxonomy" id="325984"/>
    <lineage>
        <taxon>Eukaryota</taxon>
        <taxon>Viridiplantae</taxon>
        <taxon>Streptophyta</taxon>
        <taxon>Embryophyta</taxon>
        <taxon>Tracheophyta</taxon>
        <taxon>Spermatophyta</taxon>
        <taxon>Magnoliopsida</taxon>
        <taxon>Liliopsida</taxon>
        <taxon>Dioscoreales</taxon>
        <taxon>Dioscoreaceae</taxon>
        <taxon>Dioscorea</taxon>
    </lineage>
</organism>
<comment type="caution">
    <text evidence="7">The sequence shown here is derived from an EMBL/GenBank/DDBJ whole genome shotgun (WGS) entry which is preliminary data.</text>
</comment>
<evidence type="ECO:0000313" key="7">
    <source>
        <dbReference type="EMBL" id="KAJ0965112.1"/>
    </source>
</evidence>
<comment type="subcellular location">
    <subcellularLocation>
        <location evidence="1">Nucleus</location>
    </subcellularLocation>
</comment>
<keyword evidence="5" id="KW-0539">Nucleus</keyword>
<dbReference type="Gene3D" id="2.40.330.10">
    <property type="entry name" value="DNA-binding pseudobarrel domain"/>
    <property type="match status" value="1"/>
</dbReference>
<dbReference type="GO" id="GO:0003677">
    <property type="term" value="F:DNA binding"/>
    <property type="evidence" value="ECO:0007669"/>
    <property type="project" value="UniProtKB-KW"/>
</dbReference>
<dbReference type="Proteomes" id="UP001085076">
    <property type="component" value="Miscellaneous, Linkage group lg08"/>
</dbReference>
<dbReference type="EMBL" id="JAGGNH010000008">
    <property type="protein sequence ID" value="KAJ0965112.1"/>
    <property type="molecule type" value="Genomic_DNA"/>
</dbReference>
<accession>A0A9D5C367</accession>
<dbReference type="InterPro" id="IPR050655">
    <property type="entry name" value="Plant_B3_domain"/>
</dbReference>
<reference evidence="7" key="2">
    <citation type="journal article" date="2022" name="Hortic Res">
        <title>The genome of Dioscorea zingiberensis sheds light on the biosynthesis, origin and evolution of the medicinally important diosgenin saponins.</title>
        <authorList>
            <person name="Li Y."/>
            <person name="Tan C."/>
            <person name="Li Z."/>
            <person name="Guo J."/>
            <person name="Li S."/>
            <person name="Chen X."/>
            <person name="Wang C."/>
            <person name="Dai X."/>
            <person name="Yang H."/>
            <person name="Song W."/>
            <person name="Hou L."/>
            <person name="Xu J."/>
            <person name="Tong Z."/>
            <person name="Xu A."/>
            <person name="Yuan X."/>
            <person name="Wang W."/>
            <person name="Yang Q."/>
            <person name="Chen L."/>
            <person name="Sun Z."/>
            <person name="Wang K."/>
            <person name="Pan B."/>
            <person name="Chen J."/>
            <person name="Bao Y."/>
            <person name="Liu F."/>
            <person name="Qi X."/>
            <person name="Gang D.R."/>
            <person name="Wen J."/>
            <person name="Li J."/>
        </authorList>
    </citation>
    <scope>NUCLEOTIDE SEQUENCE</scope>
    <source>
        <strain evidence="7">Dzin_1.0</strain>
    </source>
</reference>
<proteinExistence type="predicted"/>
<dbReference type="Pfam" id="PF02362">
    <property type="entry name" value="B3"/>
    <property type="match status" value="1"/>
</dbReference>
<evidence type="ECO:0000256" key="3">
    <source>
        <dbReference type="ARBA" id="ARBA00023125"/>
    </source>
</evidence>
<dbReference type="CDD" id="cd10017">
    <property type="entry name" value="B3_DNA"/>
    <property type="match status" value="1"/>
</dbReference>
<evidence type="ECO:0000256" key="1">
    <source>
        <dbReference type="ARBA" id="ARBA00004123"/>
    </source>
</evidence>
<keyword evidence="2" id="KW-0805">Transcription regulation</keyword>
<evidence type="ECO:0000259" key="6">
    <source>
        <dbReference type="PROSITE" id="PS50863"/>
    </source>
</evidence>
<sequence length="227" mass="24062">MVFLVLPSFCHHVLDAYTDYLRLPAAFTRHLRRVSAKRVNFRGPSGRIWVVMLARIEATEEVLFDRGWLDFLRDHFVTAGHILLFTYLGIVDFKIEFFQEDGCPKDVFCRGSQPLAIKAASVDSGDTSTSSSGFGAGSRVVFGVATAASYTASAGSGAVGASSTGASSASGTSVASYVGSGDSGDSSGDAGSGGVVVPDKNTRFLTHLFLHLRMGRAMEVLPTLPPD</sequence>
<dbReference type="SMART" id="SM01019">
    <property type="entry name" value="B3"/>
    <property type="match status" value="1"/>
</dbReference>
<keyword evidence="4" id="KW-0804">Transcription</keyword>
<evidence type="ECO:0000256" key="5">
    <source>
        <dbReference type="ARBA" id="ARBA00023242"/>
    </source>
</evidence>
<dbReference type="InterPro" id="IPR003340">
    <property type="entry name" value="B3_DNA-bd"/>
</dbReference>
<dbReference type="OrthoDB" id="1666376at2759"/>
<gene>
    <name evidence="7" type="ORF">J5N97_026250</name>
</gene>
<dbReference type="AlphaFoldDB" id="A0A9D5C367"/>
<protein>
    <recommendedName>
        <fullName evidence="6">TF-B3 domain-containing protein</fullName>
    </recommendedName>
</protein>
<feature type="domain" description="TF-B3" evidence="6">
    <location>
        <begin position="6"/>
        <end position="101"/>
    </location>
</feature>
<keyword evidence="3" id="KW-0238">DNA-binding</keyword>
<dbReference type="InterPro" id="IPR015300">
    <property type="entry name" value="DNA-bd_pseudobarrel_sf"/>
</dbReference>
<keyword evidence="8" id="KW-1185">Reference proteome</keyword>
<dbReference type="PANTHER" id="PTHR31920">
    <property type="entry name" value="B3 DOMAIN-CONTAINING"/>
    <property type="match status" value="1"/>
</dbReference>
<dbReference type="PROSITE" id="PS50863">
    <property type="entry name" value="B3"/>
    <property type="match status" value="1"/>
</dbReference>
<dbReference type="PANTHER" id="PTHR31920:SF132">
    <property type="entry name" value="TF-B3 DOMAIN-CONTAINING PROTEIN"/>
    <property type="match status" value="1"/>
</dbReference>
<evidence type="ECO:0000256" key="2">
    <source>
        <dbReference type="ARBA" id="ARBA00023015"/>
    </source>
</evidence>
<name>A0A9D5C367_9LILI</name>